<sequence length="124" mass="13382">MPLVSKLLSGDSRLQNCLVSDPAHVTPGSKGPYVSLIQKALILLDGLQIDDAELRQGVYGPSTAAAVVAFKTRRGIINRAYQQTVDDIVGKMTIAALDREMAARELAAVLPCNPRDFSISTCRR</sequence>
<dbReference type="SUPFAM" id="SSF47090">
    <property type="entry name" value="PGBD-like"/>
    <property type="match status" value="1"/>
</dbReference>
<protein>
    <recommendedName>
        <fullName evidence="3">Peptidoglycan binding-like domain-containing protein</fullName>
    </recommendedName>
</protein>
<dbReference type="Gene3D" id="1.10.101.10">
    <property type="entry name" value="PGBD-like superfamily/PGBD"/>
    <property type="match status" value="1"/>
</dbReference>
<dbReference type="Proteomes" id="UP001203284">
    <property type="component" value="Unassembled WGS sequence"/>
</dbReference>
<comment type="caution">
    <text evidence="1">The sequence shown here is derived from an EMBL/GenBank/DDBJ whole genome shotgun (WGS) entry which is preliminary data.</text>
</comment>
<name>A0ABT0D813_9HYPH</name>
<dbReference type="RefSeq" id="WP_247026440.1">
    <property type="nucleotide sequence ID" value="NZ_JALKCH010000002.1"/>
</dbReference>
<gene>
    <name evidence="1" type="ORF">MWN34_03305</name>
</gene>
<evidence type="ECO:0008006" key="3">
    <source>
        <dbReference type="Google" id="ProtNLM"/>
    </source>
</evidence>
<evidence type="ECO:0000313" key="2">
    <source>
        <dbReference type="Proteomes" id="UP001203284"/>
    </source>
</evidence>
<proteinExistence type="predicted"/>
<organism evidence="1 2">
    <name type="scientific">Ancylobacter crimeensis</name>
    <dbReference type="NCBI Taxonomy" id="2579147"/>
    <lineage>
        <taxon>Bacteria</taxon>
        <taxon>Pseudomonadati</taxon>
        <taxon>Pseudomonadota</taxon>
        <taxon>Alphaproteobacteria</taxon>
        <taxon>Hyphomicrobiales</taxon>
        <taxon>Xanthobacteraceae</taxon>
        <taxon>Ancylobacter</taxon>
    </lineage>
</organism>
<dbReference type="InterPro" id="IPR036366">
    <property type="entry name" value="PGBDSf"/>
</dbReference>
<keyword evidence="2" id="KW-1185">Reference proteome</keyword>
<dbReference type="InterPro" id="IPR036365">
    <property type="entry name" value="PGBD-like_sf"/>
</dbReference>
<accession>A0ABT0D813</accession>
<dbReference type="EMBL" id="JALKCH010000002">
    <property type="protein sequence ID" value="MCK0195932.1"/>
    <property type="molecule type" value="Genomic_DNA"/>
</dbReference>
<evidence type="ECO:0000313" key="1">
    <source>
        <dbReference type="EMBL" id="MCK0195932.1"/>
    </source>
</evidence>
<reference evidence="1 2" key="1">
    <citation type="submission" date="2022-04" db="EMBL/GenBank/DDBJ databases">
        <authorList>
            <person name="Grouzdev D.S."/>
            <person name="Pantiukh K.S."/>
            <person name="Krutkina M.S."/>
        </authorList>
    </citation>
    <scope>NUCLEOTIDE SEQUENCE [LARGE SCALE GENOMIC DNA]</scope>
    <source>
        <strain evidence="1 2">6x-1</strain>
    </source>
</reference>